<dbReference type="InterPro" id="IPR006135">
    <property type="entry name" value="T3SS_substrate_exporter"/>
</dbReference>
<keyword evidence="5" id="KW-1185">Reference proteome</keyword>
<dbReference type="STRING" id="1576369.SAMN05421753_107107"/>
<comment type="similarity">
    <text evidence="1">Belongs to the type III secretion exporter family.</text>
</comment>
<dbReference type="InterPro" id="IPR029025">
    <property type="entry name" value="T3SS_substrate_exporter_C"/>
</dbReference>
<dbReference type="OrthoDB" id="9807950at2"/>
<protein>
    <submittedName>
        <fullName evidence="4">Flagellar biosynthetic protein FlhB</fullName>
    </submittedName>
</protein>
<evidence type="ECO:0000256" key="3">
    <source>
        <dbReference type="SAM" id="Phobius"/>
    </source>
</evidence>
<keyword evidence="3" id="KW-1133">Transmembrane helix</keyword>
<feature type="transmembrane region" description="Helical" evidence="3">
    <location>
        <begin position="147"/>
        <end position="168"/>
    </location>
</feature>
<keyword evidence="4" id="KW-0282">Flagellum</keyword>
<keyword evidence="4" id="KW-0966">Cell projection</keyword>
<keyword evidence="3" id="KW-0472">Membrane</keyword>
<dbReference type="RefSeq" id="WP_092049923.1">
    <property type="nucleotide sequence ID" value="NZ_FOQD01000007.1"/>
</dbReference>
<dbReference type="EMBL" id="FOQD01000007">
    <property type="protein sequence ID" value="SFI26250.1"/>
    <property type="molecule type" value="Genomic_DNA"/>
</dbReference>
<evidence type="ECO:0000256" key="2">
    <source>
        <dbReference type="SAM" id="MobiDB-lite"/>
    </source>
</evidence>
<sequence length="355" mass="39542">MSNETDQQSKTEAPTPRRLERAREEGQIAFSPDLNSSVALLVAAIAAIWVLPLMCSQLQSLLRTRILNLDGGDWTATTTVLSTQWLFNSVWIVAGGLSLAFLGVNIFLSQVQTGFAITTKPLSPNWEKLDPVQGFQRLWSLDSAVRGLLAVIKVGTLTTVVVILYWMWLSPLQESTHGTLDQSVHAGWDMIVQLMLSLAGTAFVLGAADYGFKWYRMQQKLKMSREEVKDEAKEEQGDPQLKGRIRRMQKEAAQRKTLLDVPKASVVITNPTHYAVALLYEPGRMKAPKILAKGSGAFARRIAAVARENGIEVLERKPLTRALYALGKVGEDIPLEFYRAVAEILAHVYRLKQNR</sequence>
<dbReference type="Gene3D" id="6.10.250.2080">
    <property type="match status" value="1"/>
</dbReference>
<feature type="region of interest" description="Disordered" evidence="2">
    <location>
        <begin position="1"/>
        <end position="21"/>
    </location>
</feature>
<organism evidence="4 5">
    <name type="scientific">Planctomicrobium piriforme</name>
    <dbReference type="NCBI Taxonomy" id="1576369"/>
    <lineage>
        <taxon>Bacteria</taxon>
        <taxon>Pseudomonadati</taxon>
        <taxon>Planctomycetota</taxon>
        <taxon>Planctomycetia</taxon>
        <taxon>Planctomycetales</taxon>
        <taxon>Planctomycetaceae</taxon>
        <taxon>Planctomicrobium</taxon>
    </lineage>
</organism>
<dbReference type="GO" id="GO:0009306">
    <property type="term" value="P:protein secretion"/>
    <property type="evidence" value="ECO:0007669"/>
    <property type="project" value="InterPro"/>
</dbReference>
<feature type="transmembrane region" description="Helical" evidence="3">
    <location>
        <begin position="85"/>
        <end position="108"/>
    </location>
</feature>
<evidence type="ECO:0000256" key="1">
    <source>
        <dbReference type="ARBA" id="ARBA00010690"/>
    </source>
</evidence>
<dbReference type="PANTHER" id="PTHR30531">
    <property type="entry name" value="FLAGELLAR BIOSYNTHETIC PROTEIN FLHB"/>
    <property type="match status" value="1"/>
</dbReference>
<dbReference type="SUPFAM" id="SSF160544">
    <property type="entry name" value="EscU C-terminal domain-like"/>
    <property type="match status" value="1"/>
</dbReference>
<reference evidence="5" key="1">
    <citation type="submission" date="2016-10" db="EMBL/GenBank/DDBJ databases">
        <authorList>
            <person name="Varghese N."/>
            <person name="Submissions S."/>
        </authorList>
    </citation>
    <scope>NUCLEOTIDE SEQUENCE [LARGE SCALE GENOMIC DNA]</scope>
    <source>
        <strain evidence="5">DSM 26348</strain>
    </source>
</reference>
<dbReference type="Proteomes" id="UP000199518">
    <property type="component" value="Unassembled WGS sequence"/>
</dbReference>
<feature type="transmembrane region" description="Helical" evidence="3">
    <location>
        <begin position="38"/>
        <end position="59"/>
    </location>
</feature>
<keyword evidence="4" id="KW-0969">Cilium</keyword>
<dbReference type="GO" id="GO:0005886">
    <property type="term" value="C:plasma membrane"/>
    <property type="evidence" value="ECO:0007669"/>
    <property type="project" value="TreeGrafter"/>
</dbReference>
<feature type="compositionally biased region" description="Polar residues" evidence="2">
    <location>
        <begin position="1"/>
        <end position="12"/>
    </location>
</feature>
<dbReference type="AlphaFoldDB" id="A0A1I3GS72"/>
<dbReference type="PRINTS" id="PR00950">
    <property type="entry name" value="TYPE3IMSPROT"/>
</dbReference>
<dbReference type="PANTHER" id="PTHR30531:SF12">
    <property type="entry name" value="FLAGELLAR BIOSYNTHETIC PROTEIN FLHB"/>
    <property type="match status" value="1"/>
</dbReference>
<feature type="transmembrane region" description="Helical" evidence="3">
    <location>
        <begin position="188"/>
        <end position="212"/>
    </location>
</feature>
<name>A0A1I3GS72_9PLAN</name>
<evidence type="ECO:0000313" key="5">
    <source>
        <dbReference type="Proteomes" id="UP000199518"/>
    </source>
</evidence>
<accession>A0A1I3GS72</accession>
<keyword evidence="3" id="KW-0812">Transmembrane</keyword>
<gene>
    <name evidence="4" type="ORF">SAMN05421753_107107</name>
</gene>
<dbReference type="Pfam" id="PF01312">
    <property type="entry name" value="Bac_export_2"/>
    <property type="match status" value="1"/>
</dbReference>
<evidence type="ECO:0000313" key="4">
    <source>
        <dbReference type="EMBL" id="SFI26250.1"/>
    </source>
</evidence>
<proteinExistence type="inferred from homology"/>
<dbReference type="Gene3D" id="3.40.1690.10">
    <property type="entry name" value="secretion proteins EscU"/>
    <property type="match status" value="1"/>
</dbReference>